<protein>
    <submittedName>
        <fullName evidence="1">Uncharacterized protein</fullName>
    </submittedName>
</protein>
<evidence type="ECO:0000313" key="1">
    <source>
        <dbReference type="EMBL" id="CAB3659701.1"/>
    </source>
</evidence>
<organism evidence="1 2">
    <name type="scientific">Paraburkholderia rhynchosiae</name>
    <dbReference type="NCBI Taxonomy" id="487049"/>
    <lineage>
        <taxon>Bacteria</taxon>
        <taxon>Pseudomonadati</taxon>
        <taxon>Pseudomonadota</taxon>
        <taxon>Betaproteobacteria</taxon>
        <taxon>Burkholderiales</taxon>
        <taxon>Burkholderiaceae</taxon>
        <taxon>Paraburkholderia</taxon>
    </lineage>
</organism>
<proteinExistence type="predicted"/>
<dbReference type="Proteomes" id="UP000494205">
    <property type="component" value="Unassembled WGS sequence"/>
</dbReference>
<dbReference type="AlphaFoldDB" id="A0A6J5ABX7"/>
<name>A0A6J5ABX7_9BURK</name>
<reference evidence="1 2" key="1">
    <citation type="submission" date="2020-04" db="EMBL/GenBank/DDBJ databases">
        <authorList>
            <person name="De Canck E."/>
        </authorList>
    </citation>
    <scope>NUCLEOTIDE SEQUENCE [LARGE SCALE GENOMIC DNA]</scope>
    <source>
        <strain evidence="1 2">LMG 27174</strain>
    </source>
</reference>
<sequence>MASAKHGENDLCAADDLFSRIYSEPRKCSSGSRARNRVSKSARNMFSSTFSNVFWIAVFGTWEVLVRVPQSGAKYSGKMRAAALDCPAGVPSSSGLLKDHSQLWVGLVGRHADKAAANEAMPAADDIAQQQASPHGRIVVRRNRDRH</sequence>
<gene>
    <name evidence="1" type="ORF">LMG27174_01570</name>
</gene>
<evidence type="ECO:0000313" key="2">
    <source>
        <dbReference type="Proteomes" id="UP000494205"/>
    </source>
</evidence>
<dbReference type="EMBL" id="CADIJZ010000005">
    <property type="protein sequence ID" value="CAB3659701.1"/>
    <property type="molecule type" value="Genomic_DNA"/>
</dbReference>
<accession>A0A6J5ABX7</accession>